<reference evidence="4 5" key="1">
    <citation type="submission" date="2019-02" db="EMBL/GenBank/DDBJ databases">
        <title>Genomic Encyclopedia of Type Strains, Phase IV (KMG-IV): sequencing the most valuable type-strain genomes for metagenomic binning, comparative biology and taxonomic classification.</title>
        <authorList>
            <person name="Goeker M."/>
        </authorList>
    </citation>
    <scope>NUCLEOTIDE SEQUENCE [LARGE SCALE GENOMIC DNA]</scope>
    <source>
        <strain evidence="4 5">DSM 18116</strain>
    </source>
</reference>
<dbReference type="AlphaFoldDB" id="A0A4Q7MCZ5"/>
<dbReference type="RefSeq" id="WP_225980064.1">
    <property type="nucleotide sequence ID" value="NZ_CP042431.1"/>
</dbReference>
<name>A0A4Q7MCZ5_9BACT</name>
<sequence>MFKFITSKPLWANILFAIGLIVVALFIFLVSLNWITKHGDTLVIPAVTGKTYDEAKKILEDKGFDVAIQDSVYNDTAAALSVLRQFPDADEFVKENRTVYLTINRAVPPNIEMPNLEGLSLRSAEIALKQYHLKLGDTTFKPDFAKNSVLEQHYNGQRIKAGTKLPQGSSISLVLGSGLGTDEFAVPDLFGMTYSEARVLLESIGLTPGMPVLDPAVRDTGNAYIYRQIPERIGPDRQINRIRQGQVIDLWLGTTKPERPAADSSATQGGPTEERNY</sequence>
<dbReference type="InterPro" id="IPR005543">
    <property type="entry name" value="PASTA_dom"/>
</dbReference>
<feature type="domain" description="PASTA" evidence="3">
    <location>
        <begin position="107"/>
        <end position="177"/>
    </location>
</feature>
<dbReference type="PROSITE" id="PS51178">
    <property type="entry name" value="PASTA"/>
    <property type="match status" value="3"/>
</dbReference>
<keyword evidence="5" id="KW-1185">Reference proteome</keyword>
<dbReference type="CDD" id="cd06577">
    <property type="entry name" value="PASTA_pknB"/>
    <property type="match status" value="3"/>
</dbReference>
<dbReference type="Pfam" id="PF03793">
    <property type="entry name" value="PASTA"/>
    <property type="match status" value="2"/>
</dbReference>
<evidence type="ECO:0000313" key="4">
    <source>
        <dbReference type="EMBL" id="RZS65203.1"/>
    </source>
</evidence>
<evidence type="ECO:0000313" key="5">
    <source>
        <dbReference type="Proteomes" id="UP000293874"/>
    </source>
</evidence>
<protein>
    <submittedName>
        <fullName evidence="4">Beta-lactam-binding protein with PASTA domain</fullName>
    </submittedName>
</protein>
<proteinExistence type="predicted"/>
<dbReference type="Proteomes" id="UP000293874">
    <property type="component" value="Unassembled WGS sequence"/>
</dbReference>
<feature type="domain" description="PASTA" evidence="3">
    <location>
        <begin position="180"/>
        <end position="254"/>
    </location>
</feature>
<dbReference type="EMBL" id="SGXA01000006">
    <property type="protein sequence ID" value="RZS65203.1"/>
    <property type="molecule type" value="Genomic_DNA"/>
</dbReference>
<keyword evidence="2" id="KW-0812">Transmembrane</keyword>
<dbReference type="Gene3D" id="3.30.10.20">
    <property type="match status" value="3"/>
</dbReference>
<feature type="domain" description="PASTA" evidence="3">
    <location>
        <begin position="40"/>
        <end position="105"/>
    </location>
</feature>
<organism evidence="4 5">
    <name type="scientific">Pseudobacter ginsenosidimutans</name>
    <dbReference type="NCBI Taxonomy" id="661488"/>
    <lineage>
        <taxon>Bacteria</taxon>
        <taxon>Pseudomonadati</taxon>
        <taxon>Bacteroidota</taxon>
        <taxon>Chitinophagia</taxon>
        <taxon>Chitinophagales</taxon>
        <taxon>Chitinophagaceae</taxon>
        <taxon>Pseudobacter</taxon>
    </lineage>
</organism>
<feature type="transmembrane region" description="Helical" evidence="2">
    <location>
        <begin position="12"/>
        <end position="35"/>
    </location>
</feature>
<gene>
    <name evidence="4" type="ORF">EV199_5960</name>
</gene>
<evidence type="ECO:0000256" key="2">
    <source>
        <dbReference type="SAM" id="Phobius"/>
    </source>
</evidence>
<comment type="caution">
    <text evidence="4">The sequence shown here is derived from an EMBL/GenBank/DDBJ whole genome shotgun (WGS) entry which is preliminary data.</text>
</comment>
<evidence type="ECO:0000256" key="1">
    <source>
        <dbReference type="SAM" id="MobiDB-lite"/>
    </source>
</evidence>
<evidence type="ECO:0000259" key="3">
    <source>
        <dbReference type="PROSITE" id="PS51178"/>
    </source>
</evidence>
<accession>A0A4Q7MCZ5</accession>
<dbReference type="SMART" id="SM00740">
    <property type="entry name" value="PASTA"/>
    <property type="match status" value="3"/>
</dbReference>
<feature type="region of interest" description="Disordered" evidence="1">
    <location>
        <begin position="253"/>
        <end position="277"/>
    </location>
</feature>
<keyword evidence="2" id="KW-1133">Transmembrane helix</keyword>
<keyword evidence="2" id="KW-0472">Membrane</keyword>